<keyword evidence="3" id="KW-1185">Reference proteome</keyword>
<dbReference type="PANTHER" id="PTHR33112:SF16">
    <property type="entry name" value="HETEROKARYON INCOMPATIBILITY DOMAIN-CONTAINING PROTEIN"/>
    <property type="match status" value="1"/>
</dbReference>
<reference evidence="2" key="1">
    <citation type="journal article" date="2021" name="Nat. Commun.">
        <title>Genetic determinants of endophytism in the Arabidopsis root mycobiome.</title>
        <authorList>
            <person name="Mesny F."/>
            <person name="Miyauchi S."/>
            <person name="Thiergart T."/>
            <person name="Pickel B."/>
            <person name="Atanasova L."/>
            <person name="Karlsson M."/>
            <person name="Huettel B."/>
            <person name="Barry K.W."/>
            <person name="Haridas S."/>
            <person name="Chen C."/>
            <person name="Bauer D."/>
            <person name="Andreopoulos W."/>
            <person name="Pangilinan J."/>
            <person name="LaButti K."/>
            <person name="Riley R."/>
            <person name="Lipzen A."/>
            <person name="Clum A."/>
            <person name="Drula E."/>
            <person name="Henrissat B."/>
            <person name="Kohler A."/>
            <person name="Grigoriev I.V."/>
            <person name="Martin F.M."/>
            <person name="Hacquard S."/>
        </authorList>
    </citation>
    <scope>NUCLEOTIDE SEQUENCE</scope>
    <source>
        <strain evidence="2">MPI-SDFR-AT-0068</strain>
    </source>
</reference>
<comment type="caution">
    <text evidence="2">The sequence shown here is derived from an EMBL/GenBank/DDBJ whole genome shotgun (WGS) entry which is preliminary data.</text>
</comment>
<evidence type="ECO:0000313" key="2">
    <source>
        <dbReference type="EMBL" id="KAH7252718.1"/>
    </source>
</evidence>
<evidence type="ECO:0000313" key="3">
    <source>
        <dbReference type="Proteomes" id="UP000813427"/>
    </source>
</evidence>
<gene>
    <name evidence="2" type="ORF">BKA59DRAFT_436870</name>
</gene>
<dbReference type="OrthoDB" id="1862401at2759"/>
<dbReference type="AlphaFoldDB" id="A0A8K0S2X6"/>
<dbReference type="Proteomes" id="UP000813427">
    <property type="component" value="Unassembled WGS sequence"/>
</dbReference>
<proteinExistence type="predicted"/>
<protein>
    <submittedName>
        <fullName evidence="2">Heterokaryon incompatibility protein-domain-containing protein</fullName>
    </submittedName>
</protein>
<dbReference type="EMBL" id="JAGPXF010000003">
    <property type="protein sequence ID" value="KAH7252718.1"/>
    <property type="molecule type" value="Genomic_DNA"/>
</dbReference>
<dbReference type="PANTHER" id="PTHR33112">
    <property type="entry name" value="DOMAIN PROTEIN, PUTATIVE-RELATED"/>
    <property type="match status" value="1"/>
</dbReference>
<feature type="domain" description="Heterokaryon incompatibility" evidence="1">
    <location>
        <begin position="194"/>
        <end position="358"/>
    </location>
</feature>
<accession>A0A8K0S2X6</accession>
<evidence type="ECO:0000259" key="1">
    <source>
        <dbReference type="Pfam" id="PF06985"/>
    </source>
</evidence>
<sequence>MLCATCMSMFQRPATSGDHHQISENLDRAATNGCRICNCLRGEHILEDWRPLKYSFSFSAAWEFHGEIQFYREEELGPHRNQMWIVYLQVSKSSSIPPGYQDFLSSVSSDLTLDPSRVRPNFPQLRDIPDNTGHKDVLRLAKGWLEKCQIEEGCHVKFSATTKWWCPGRLIDVGSETRAPRLVISGQDDINGNYAALSHCWGENPDFLMLSCDNLGEFRKEIKLSELPASFRDAIITCRHLEIPYIWIDSLCILQSGPTAKEDWLYHSEEMHRIYEHCLLNISIDVSSNPHQGAFRTRNTLYLQDCYLWTPFPLFPKSVDSPPASHRGFFAGEDEDLEDFYHARLHLPINERAWVFQERLLSPRTLYFSTDRIAWECECKDSRINRRSKTINEYLPDGLFGTITGTFDCLYQEDYSIGNISTATRFYDLVISYTTRQLTFPDKDKLVAFASVARRCTSGLGNDYYAGIFRSIMPIGLLWQATWEGCVRRPAAYRAPSWSWASVDSRVFYGLLYDGGITFAQVQDVAVELVDEHNRFGQVKSASLTITGPLIASKLISPDELGQVTFELPVHFQTLPESAEEKNEILSQHDVFLFAILGDSEHQMGKLTLGIVLQIDANGYYRRIGLWEAKEGFMSQKNIDDASFETKTITIL</sequence>
<dbReference type="InterPro" id="IPR010730">
    <property type="entry name" value="HET"/>
</dbReference>
<name>A0A8K0S2X6_9HYPO</name>
<dbReference type="Pfam" id="PF06985">
    <property type="entry name" value="HET"/>
    <property type="match status" value="1"/>
</dbReference>
<organism evidence="2 3">
    <name type="scientific">Fusarium tricinctum</name>
    <dbReference type="NCBI Taxonomy" id="61284"/>
    <lineage>
        <taxon>Eukaryota</taxon>
        <taxon>Fungi</taxon>
        <taxon>Dikarya</taxon>
        <taxon>Ascomycota</taxon>
        <taxon>Pezizomycotina</taxon>
        <taxon>Sordariomycetes</taxon>
        <taxon>Hypocreomycetidae</taxon>
        <taxon>Hypocreales</taxon>
        <taxon>Nectriaceae</taxon>
        <taxon>Fusarium</taxon>
        <taxon>Fusarium tricinctum species complex</taxon>
    </lineage>
</organism>